<feature type="transmembrane region" description="Helical" evidence="1">
    <location>
        <begin position="104"/>
        <end position="121"/>
    </location>
</feature>
<gene>
    <name evidence="2" type="ORF">Pan54_07100</name>
</gene>
<feature type="transmembrane region" description="Helical" evidence="1">
    <location>
        <begin position="72"/>
        <end position="92"/>
    </location>
</feature>
<feature type="transmembrane region" description="Helical" evidence="1">
    <location>
        <begin position="47"/>
        <end position="65"/>
    </location>
</feature>
<protein>
    <recommendedName>
        <fullName evidence="4">ECF transporter S component</fullName>
    </recommendedName>
</protein>
<dbReference type="Pfam" id="PF20221">
    <property type="entry name" value="DUF6580"/>
    <property type="match status" value="1"/>
</dbReference>
<accession>A0A5C5XB47</accession>
<sequence length="221" mass="24175">MKNENIKTPLTAGRIICLAALVLLALVAKVMPYAIYRMGWQLDPTDIGSYIWNFSPLMPLAIVAGASLPRNLAIALPLGTWFAGDLLIGVVSGHMEWAFYPHQPLIYGLVIGLVALGLLGAKYVRSETFSERTLVNVSSGLIGATLFFLVSNSLIWALGDEMNYSKTLGGLMECFMMAVPFYRASLVSMVVFVPIFMAILAPSRELEAQREAELNRQLADS</sequence>
<reference evidence="2 3" key="1">
    <citation type="submission" date="2019-02" db="EMBL/GenBank/DDBJ databases">
        <title>Deep-cultivation of Planctomycetes and their phenomic and genomic characterization uncovers novel biology.</title>
        <authorList>
            <person name="Wiegand S."/>
            <person name="Jogler M."/>
            <person name="Boedeker C."/>
            <person name="Pinto D."/>
            <person name="Vollmers J."/>
            <person name="Rivas-Marin E."/>
            <person name="Kohn T."/>
            <person name="Peeters S.H."/>
            <person name="Heuer A."/>
            <person name="Rast P."/>
            <person name="Oberbeckmann S."/>
            <person name="Bunk B."/>
            <person name="Jeske O."/>
            <person name="Meyerdierks A."/>
            <person name="Storesund J.E."/>
            <person name="Kallscheuer N."/>
            <person name="Luecker S."/>
            <person name="Lage O.M."/>
            <person name="Pohl T."/>
            <person name="Merkel B.J."/>
            <person name="Hornburger P."/>
            <person name="Mueller R.-W."/>
            <person name="Bruemmer F."/>
            <person name="Labrenz M."/>
            <person name="Spormann A.M."/>
            <person name="Op Den Camp H."/>
            <person name="Overmann J."/>
            <person name="Amann R."/>
            <person name="Jetten M.S.M."/>
            <person name="Mascher T."/>
            <person name="Medema M.H."/>
            <person name="Devos D.P."/>
            <person name="Kaster A.-K."/>
            <person name="Ovreas L."/>
            <person name="Rohde M."/>
            <person name="Galperin M.Y."/>
            <person name="Jogler C."/>
        </authorList>
    </citation>
    <scope>NUCLEOTIDE SEQUENCE [LARGE SCALE GENOMIC DNA]</scope>
    <source>
        <strain evidence="2 3">Pan54</strain>
    </source>
</reference>
<evidence type="ECO:0008006" key="4">
    <source>
        <dbReference type="Google" id="ProtNLM"/>
    </source>
</evidence>
<comment type="caution">
    <text evidence="2">The sequence shown here is derived from an EMBL/GenBank/DDBJ whole genome shotgun (WGS) entry which is preliminary data.</text>
</comment>
<dbReference type="AlphaFoldDB" id="A0A5C5XB47"/>
<keyword evidence="1" id="KW-0472">Membrane</keyword>
<feature type="transmembrane region" description="Helical" evidence="1">
    <location>
        <begin position="179"/>
        <end position="201"/>
    </location>
</feature>
<keyword evidence="3" id="KW-1185">Reference proteome</keyword>
<feature type="transmembrane region" description="Helical" evidence="1">
    <location>
        <begin position="133"/>
        <end position="159"/>
    </location>
</feature>
<evidence type="ECO:0000256" key="1">
    <source>
        <dbReference type="SAM" id="Phobius"/>
    </source>
</evidence>
<organism evidence="2 3">
    <name type="scientific">Rubinisphaera italica</name>
    <dbReference type="NCBI Taxonomy" id="2527969"/>
    <lineage>
        <taxon>Bacteria</taxon>
        <taxon>Pseudomonadati</taxon>
        <taxon>Planctomycetota</taxon>
        <taxon>Planctomycetia</taxon>
        <taxon>Planctomycetales</taxon>
        <taxon>Planctomycetaceae</taxon>
        <taxon>Rubinisphaera</taxon>
    </lineage>
</organism>
<dbReference type="InterPro" id="IPR046487">
    <property type="entry name" value="DUF6580"/>
</dbReference>
<dbReference type="Proteomes" id="UP000316095">
    <property type="component" value="Unassembled WGS sequence"/>
</dbReference>
<dbReference type="OrthoDB" id="9806699at2"/>
<proteinExistence type="predicted"/>
<keyword evidence="1" id="KW-1133">Transmembrane helix</keyword>
<dbReference type="EMBL" id="SJPG01000001">
    <property type="protein sequence ID" value="TWT59998.1"/>
    <property type="molecule type" value="Genomic_DNA"/>
</dbReference>
<feature type="transmembrane region" description="Helical" evidence="1">
    <location>
        <begin position="12"/>
        <end position="35"/>
    </location>
</feature>
<evidence type="ECO:0000313" key="3">
    <source>
        <dbReference type="Proteomes" id="UP000316095"/>
    </source>
</evidence>
<evidence type="ECO:0000313" key="2">
    <source>
        <dbReference type="EMBL" id="TWT59998.1"/>
    </source>
</evidence>
<keyword evidence="1" id="KW-0812">Transmembrane</keyword>
<name>A0A5C5XB47_9PLAN</name>
<dbReference type="RefSeq" id="WP_146502169.1">
    <property type="nucleotide sequence ID" value="NZ_SJPG01000001.1"/>
</dbReference>